<dbReference type="InterPro" id="IPR029016">
    <property type="entry name" value="GAF-like_dom_sf"/>
</dbReference>
<dbReference type="InterPro" id="IPR001789">
    <property type="entry name" value="Sig_transdc_resp-reg_receiver"/>
</dbReference>
<dbReference type="EMBL" id="JAZDRP010000002">
    <property type="protein sequence ID" value="MEE2525470.1"/>
    <property type="molecule type" value="Genomic_DNA"/>
</dbReference>
<dbReference type="CDD" id="cd00082">
    <property type="entry name" value="HisKA"/>
    <property type="match status" value="1"/>
</dbReference>
<dbReference type="InterPro" id="IPR036890">
    <property type="entry name" value="HATPase_C_sf"/>
</dbReference>
<dbReference type="Pfam" id="PF13185">
    <property type="entry name" value="GAF_2"/>
    <property type="match status" value="1"/>
</dbReference>
<evidence type="ECO:0000313" key="10">
    <source>
        <dbReference type="Proteomes" id="UP001354971"/>
    </source>
</evidence>
<dbReference type="PROSITE" id="PS50109">
    <property type="entry name" value="HIS_KIN"/>
    <property type="match status" value="1"/>
</dbReference>
<gene>
    <name evidence="9" type="ORF">V0U79_03760</name>
</gene>
<evidence type="ECO:0000256" key="5">
    <source>
        <dbReference type="ARBA" id="ARBA00022777"/>
    </source>
</evidence>
<evidence type="ECO:0000256" key="3">
    <source>
        <dbReference type="ARBA" id="ARBA00022553"/>
    </source>
</evidence>
<dbReference type="SMART" id="SM00387">
    <property type="entry name" value="HATPase_c"/>
    <property type="match status" value="1"/>
</dbReference>
<organism evidence="9 10">
    <name type="scientific">Hyphobacterium lacteum</name>
    <dbReference type="NCBI Taxonomy" id="3116575"/>
    <lineage>
        <taxon>Bacteria</taxon>
        <taxon>Pseudomonadati</taxon>
        <taxon>Pseudomonadota</taxon>
        <taxon>Alphaproteobacteria</taxon>
        <taxon>Maricaulales</taxon>
        <taxon>Maricaulaceae</taxon>
        <taxon>Hyphobacterium</taxon>
    </lineage>
</organism>
<keyword evidence="9" id="KW-0547">Nucleotide-binding</keyword>
<dbReference type="Gene3D" id="1.10.287.130">
    <property type="match status" value="1"/>
</dbReference>
<keyword evidence="5" id="KW-0418">Kinase</keyword>
<reference evidence="9 10" key="1">
    <citation type="submission" date="2024-01" db="EMBL/GenBank/DDBJ databases">
        <title>Hyphobacterium bacterium isolated from marine sediment.</title>
        <authorList>
            <person name="Zhao S."/>
        </authorList>
    </citation>
    <scope>NUCLEOTIDE SEQUENCE [LARGE SCALE GENOMIC DNA]</scope>
    <source>
        <strain evidence="10">HN65</strain>
    </source>
</reference>
<evidence type="ECO:0000313" key="9">
    <source>
        <dbReference type="EMBL" id="MEE2525470.1"/>
    </source>
</evidence>
<keyword evidence="9" id="KW-0067">ATP-binding</keyword>
<dbReference type="SMART" id="SM00065">
    <property type="entry name" value="GAF"/>
    <property type="match status" value="2"/>
</dbReference>
<feature type="domain" description="Response regulatory" evidence="8">
    <location>
        <begin position="608"/>
        <end position="721"/>
    </location>
</feature>
<evidence type="ECO:0000259" key="8">
    <source>
        <dbReference type="PROSITE" id="PS50110"/>
    </source>
</evidence>
<comment type="caution">
    <text evidence="9">The sequence shown here is derived from an EMBL/GenBank/DDBJ whole genome shotgun (WGS) entry which is preliminary data.</text>
</comment>
<dbReference type="Gene3D" id="3.30.450.40">
    <property type="match status" value="2"/>
</dbReference>
<dbReference type="Gene3D" id="3.30.565.10">
    <property type="entry name" value="Histidine kinase-like ATPase, C-terminal domain"/>
    <property type="match status" value="1"/>
</dbReference>
<dbReference type="InterPro" id="IPR036097">
    <property type="entry name" value="HisK_dim/P_sf"/>
</dbReference>
<protein>
    <recommendedName>
        <fullName evidence="2">histidine kinase</fullName>
        <ecNumber evidence="2">2.7.13.3</ecNumber>
    </recommendedName>
</protein>
<keyword evidence="10" id="KW-1185">Reference proteome</keyword>
<feature type="domain" description="Histidine kinase" evidence="7">
    <location>
        <begin position="366"/>
        <end position="586"/>
    </location>
</feature>
<name>A0ABU7LNH4_9PROT</name>
<dbReference type="CDD" id="cd17546">
    <property type="entry name" value="REC_hyHK_CKI1_RcsC-like"/>
    <property type="match status" value="1"/>
</dbReference>
<dbReference type="Proteomes" id="UP001354971">
    <property type="component" value="Unassembled WGS sequence"/>
</dbReference>
<dbReference type="SUPFAM" id="SSF55781">
    <property type="entry name" value="GAF domain-like"/>
    <property type="match status" value="2"/>
</dbReference>
<keyword evidence="3 6" id="KW-0597">Phosphoprotein</keyword>
<sequence>MQAAIYPENESERQAALNDLFVLDTPEDTSLDDLTALAAALVGADIALISLVDNERQWFKSRVGLDISETPRDISFCGHAIHSDEVFSIPDALNDERFADNPLVTGQPNIRAYFGIPLKTATGFRIGTLCTIFREPKKLEDNQITQLRILARAAVDRIESRRSDEKLKRYAAQLSIISDIQAEFISQPGNRTNQFDSLLDAVIRQTDGEYGFIGEIHTDDQGTFLRTHAITDISWNAETREFYQQHVESGLEFRNLDTLFGYVIRTGELVLENSPANHPSAAGIPHGHPPLNSFMGVPLFRGKDLIGMVGVANRPGGFDQQTLKDARPLLNCIAAVIIGDAAHKALVLARDEAERANIAKSEFVATMSHEIRTPMNGVLGMLQLLGRSNLEDTQMKWVGIASQSAESLLTIIDDVLDHSKLEAGKMELEAVEFPPHELSESVLELLKIKAEEKGLSCKLDIADDVPPLFVSDPTRIRQVLYNILGNAVKFTETGSVTLKVEATPVQPFGGLKFSVIDTGIGIDANQQSKLFQPFAQADSSTTRQFGGTGLGLTISRRLTEGLGGTIELSSVAGKGTTFTVELPGSGKASGAIEAQAVEEKDETFRPLRILVAEDNLLNQNVIRGLLGNAHELTICGDGEEVQTIASKQSFDLILMDIHLPKADGITATANIKAKGSAVPIVALTADTGLATLTAGERNGFDGVVLKPFKVRQLYEEISRVLIAAQSGTDDDERFAAG</sequence>
<dbReference type="SUPFAM" id="SSF55874">
    <property type="entry name" value="ATPase domain of HSP90 chaperone/DNA topoisomerase II/histidine kinase"/>
    <property type="match status" value="1"/>
</dbReference>
<accession>A0ABU7LNH4</accession>
<dbReference type="Pfam" id="PF00512">
    <property type="entry name" value="HisKA"/>
    <property type="match status" value="1"/>
</dbReference>
<dbReference type="InterPro" id="IPR004358">
    <property type="entry name" value="Sig_transdc_His_kin-like_C"/>
</dbReference>
<dbReference type="Gene3D" id="3.40.50.2300">
    <property type="match status" value="1"/>
</dbReference>
<dbReference type="RefSeq" id="WP_330198133.1">
    <property type="nucleotide sequence ID" value="NZ_JAZDRP010000002.1"/>
</dbReference>
<dbReference type="InterPro" id="IPR003661">
    <property type="entry name" value="HisK_dim/P_dom"/>
</dbReference>
<dbReference type="SUPFAM" id="SSF52172">
    <property type="entry name" value="CheY-like"/>
    <property type="match status" value="1"/>
</dbReference>
<comment type="catalytic activity">
    <reaction evidence="1">
        <text>ATP + protein L-histidine = ADP + protein N-phospho-L-histidine.</text>
        <dbReference type="EC" id="2.7.13.3"/>
    </reaction>
</comment>
<dbReference type="Pfam" id="PF00072">
    <property type="entry name" value="Response_reg"/>
    <property type="match status" value="1"/>
</dbReference>
<evidence type="ECO:0000256" key="1">
    <source>
        <dbReference type="ARBA" id="ARBA00000085"/>
    </source>
</evidence>
<dbReference type="PRINTS" id="PR00344">
    <property type="entry name" value="BCTRLSENSOR"/>
</dbReference>
<evidence type="ECO:0000256" key="2">
    <source>
        <dbReference type="ARBA" id="ARBA00012438"/>
    </source>
</evidence>
<dbReference type="EC" id="2.7.13.3" evidence="2"/>
<dbReference type="PANTHER" id="PTHR43047">
    <property type="entry name" value="TWO-COMPONENT HISTIDINE PROTEIN KINASE"/>
    <property type="match status" value="1"/>
</dbReference>
<dbReference type="Pfam" id="PF01590">
    <property type="entry name" value="GAF"/>
    <property type="match status" value="1"/>
</dbReference>
<proteinExistence type="predicted"/>
<dbReference type="SMART" id="SM00448">
    <property type="entry name" value="REC"/>
    <property type="match status" value="1"/>
</dbReference>
<evidence type="ECO:0000256" key="4">
    <source>
        <dbReference type="ARBA" id="ARBA00022679"/>
    </source>
</evidence>
<dbReference type="SUPFAM" id="SSF47384">
    <property type="entry name" value="Homodimeric domain of signal transducing histidine kinase"/>
    <property type="match status" value="1"/>
</dbReference>
<dbReference type="InterPro" id="IPR011006">
    <property type="entry name" value="CheY-like_superfamily"/>
</dbReference>
<feature type="modified residue" description="4-aspartylphosphate" evidence="6">
    <location>
        <position position="656"/>
    </location>
</feature>
<evidence type="ECO:0000259" key="7">
    <source>
        <dbReference type="PROSITE" id="PS50109"/>
    </source>
</evidence>
<dbReference type="CDD" id="cd16922">
    <property type="entry name" value="HATPase_EvgS-ArcB-TorS-like"/>
    <property type="match status" value="1"/>
</dbReference>
<dbReference type="InterPro" id="IPR005467">
    <property type="entry name" value="His_kinase_dom"/>
</dbReference>
<dbReference type="Pfam" id="PF02518">
    <property type="entry name" value="HATPase_c"/>
    <property type="match status" value="1"/>
</dbReference>
<dbReference type="GO" id="GO:0005524">
    <property type="term" value="F:ATP binding"/>
    <property type="evidence" value="ECO:0007669"/>
    <property type="project" value="UniProtKB-KW"/>
</dbReference>
<dbReference type="InterPro" id="IPR003018">
    <property type="entry name" value="GAF"/>
</dbReference>
<evidence type="ECO:0000256" key="6">
    <source>
        <dbReference type="PROSITE-ProRule" id="PRU00169"/>
    </source>
</evidence>
<dbReference type="PROSITE" id="PS50110">
    <property type="entry name" value="RESPONSE_REGULATORY"/>
    <property type="match status" value="1"/>
</dbReference>
<keyword evidence="4" id="KW-0808">Transferase</keyword>
<dbReference type="SMART" id="SM00388">
    <property type="entry name" value="HisKA"/>
    <property type="match status" value="1"/>
</dbReference>
<dbReference type="InterPro" id="IPR003594">
    <property type="entry name" value="HATPase_dom"/>
</dbReference>